<dbReference type="InParanoid" id="A0A317ZM66"/>
<name>A0A317ZM66_9BACT</name>
<dbReference type="GO" id="GO:0043565">
    <property type="term" value="F:sequence-specific DNA binding"/>
    <property type="evidence" value="ECO:0007669"/>
    <property type="project" value="TreeGrafter"/>
</dbReference>
<dbReference type="InterPro" id="IPR052715">
    <property type="entry name" value="RAYT_transposase"/>
</dbReference>
<comment type="caution">
    <text evidence="1">The sequence shown here is derived from an EMBL/GenBank/DDBJ whole genome shotgun (WGS) entry which is preliminary data.</text>
</comment>
<gene>
    <name evidence="1" type="ORF">DDZ13_02795</name>
</gene>
<dbReference type="EMBL" id="QHJQ01000002">
    <property type="protein sequence ID" value="PXA04909.1"/>
    <property type="molecule type" value="Genomic_DNA"/>
</dbReference>
<evidence type="ECO:0000313" key="1">
    <source>
        <dbReference type="EMBL" id="PXA04909.1"/>
    </source>
</evidence>
<dbReference type="OrthoDB" id="9794403at2"/>
<evidence type="ECO:0008006" key="3">
    <source>
        <dbReference type="Google" id="ProtNLM"/>
    </source>
</evidence>
<dbReference type="GO" id="GO:0004803">
    <property type="term" value="F:transposase activity"/>
    <property type="evidence" value="ECO:0007669"/>
    <property type="project" value="InterPro"/>
</dbReference>
<dbReference type="PANTHER" id="PTHR36966:SF1">
    <property type="entry name" value="REP-ASSOCIATED TYROSINE TRANSPOSASE"/>
    <property type="match status" value="1"/>
</dbReference>
<reference evidence="1 2" key="1">
    <citation type="submission" date="2018-05" db="EMBL/GenBank/DDBJ databases">
        <title>Coraliomargarita sinensis sp. nov., isolated from a marine solar saltern.</title>
        <authorList>
            <person name="Zhou L.Y."/>
        </authorList>
    </citation>
    <scope>NUCLEOTIDE SEQUENCE [LARGE SCALE GENOMIC DNA]</scope>
    <source>
        <strain evidence="1 2">WN38</strain>
    </source>
</reference>
<proteinExistence type="predicted"/>
<sequence length="171" mass="20562">MKRKLPRLAPEYYRGKAYVFWTHTTEKREQFGLNREFHLNFREVLLHACIRYQLATPAYCIMPDHIHLFWVGTRSESDQIKACSFFRKYLGERIRPVRWQRQAHDHVVREDERTTGRYADSVNYILMNPVRAGLVEHWQDYAYLGALLPGYPDLDRRDPAFNDLFWKLLAQ</sequence>
<evidence type="ECO:0000313" key="2">
    <source>
        <dbReference type="Proteomes" id="UP000247099"/>
    </source>
</evidence>
<dbReference type="InterPro" id="IPR036515">
    <property type="entry name" value="Transposase_17_sf"/>
</dbReference>
<dbReference type="SUPFAM" id="SSF143422">
    <property type="entry name" value="Transposase IS200-like"/>
    <property type="match status" value="1"/>
</dbReference>
<dbReference type="FunCoup" id="A0A317ZM66">
    <property type="interactions" value="41"/>
</dbReference>
<organism evidence="1 2">
    <name type="scientific">Coraliomargarita sinensis</name>
    <dbReference type="NCBI Taxonomy" id="2174842"/>
    <lineage>
        <taxon>Bacteria</taxon>
        <taxon>Pseudomonadati</taxon>
        <taxon>Verrucomicrobiota</taxon>
        <taxon>Opitutia</taxon>
        <taxon>Puniceicoccales</taxon>
        <taxon>Coraliomargaritaceae</taxon>
        <taxon>Coraliomargarita</taxon>
    </lineage>
</organism>
<accession>A0A317ZM66</accession>
<dbReference type="GO" id="GO:0006313">
    <property type="term" value="P:DNA transposition"/>
    <property type="evidence" value="ECO:0007669"/>
    <property type="project" value="InterPro"/>
</dbReference>
<protein>
    <recommendedName>
        <fullName evidence="3">Transposase IS200-like domain-containing protein</fullName>
    </recommendedName>
</protein>
<dbReference type="PANTHER" id="PTHR36966">
    <property type="entry name" value="REP-ASSOCIATED TYROSINE TRANSPOSASE"/>
    <property type="match status" value="1"/>
</dbReference>
<keyword evidence="2" id="KW-1185">Reference proteome</keyword>
<dbReference type="Gene3D" id="3.30.70.1290">
    <property type="entry name" value="Transposase IS200-like"/>
    <property type="match status" value="1"/>
</dbReference>
<dbReference type="RefSeq" id="WP_110129912.1">
    <property type="nucleotide sequence ID" value="NZ_QHJQ01000002.1"/>
</dbReference>
<dbReference type="AlphaFoldDB" id="A0A317ZM66"/>
<dbReference type="Proteomes" id="UP000247099">
    <property type="component" value="Unassembled WGS sequence"/>
</dbReference>